<keyword evidence="3" id="KW-1185">Reference proteome</keyword>
<protein>
    <submittedName>
        <fullName evidence="2 4">Uncharacterized protein</fullName>
    </submittedName>
</protein>
<dbReference type="AlphaFoldDB" id="A0A0R3X230"/>
<evidence type="ECO:0000313" key="3">
    <source>
        <dbReference type="Proteomes" id="UP000274429"/>
    </source>
</evidence>
<feature type="compositionally biased region" description="Low complexity" evidence="1">
    <location>
        <begin position="329"/>
        <end position="348"/>
    </location>
</feature>
<proteinExistence type="predicted"/>
<evidence type="ECO:0000313" key="2">
    <source>
        <dbReference type="EMBL" id="VDM31665.1"/>
    </source>
</evidence>
<evidence type="ECO:0000313" key="4">
    <source>
        <dbReference type="WBParaSite" id="TTAC_0000731901-mRNA-1"/>
    </source>
</evidence>
<feature type="compositionally biased region" description="Polar residues" evidence="1">
    <location>
        <begin position="274"/>
        <end position="288"/>
    </location>
</feature>
<gene>
    <name evidence="2" type="ORF">TTAC_LOCUS7304</name>
</gene>
<dbReference type="Proteomes" id="UP000274429">
    <property type="component" value="Unassembled WGS sequence"/>
</dbReference>
<evidence type="ECO:0000256" key="1">
    <source>
        <dbReference type="SAM" id="MobiDB-lite"/>
    </source>
</evidence>
<feature type="compositionally biased region" description="Polar residues" evidence="1">
    <location>
        <begin position="298"/>
        <end position="307"/>
    </location>
</feature>
<sequence length="421" mass="44667">MVTPYNQVAHLFKNLGLEICKSGKPLFGGSFAPSSTCWNGTSLVSSAATQLDLRRGHSTRPTDPTLRQKELGLQRALISLQEVANSTLADPEVLQLADPAATTLKVGRNEVPVDTDEDALRSYLVSFGSTDTSSTHNAAAAIPTPWNAQPSPPMTPLNSGSVSIGAGFEPDTERGEEGSGFSDGEVPLPYGSHFAIPPENDINNQFLELPPSAHPMPPVAAPSEATATTQRPSALQSPNNFMPGGDDEDFRPQVENSGYEPMNVYKFPEPLQPEATQPTWPNQPQSPFNAAPGASLANWDTESNSPEEGSGREPVDTQLGLKPLSEWTSPPQSSQSRSPASSSPAASQPHPPAQTGDAGLVVDEGKLDIPDQIWVPEGDGIAHHYPSSSNPRTTGSSPILVPSFVSSVLQMAVTLFVVLRR</sequence>
<organism evidence="4">
    <name type="scientific">Hydatigena taeniaeformis</name>
    <name type="common">Feline tapeworm</name>
    <name type="synonym">Taenia taeniaeformis</name>
    <dbReference type="NCBI Taxonomy" id="6205"/>
    <lineage>
        <taxon>Eukaryota</taxon>
        <taxon>Metazoa</taxon>
        <taxon>Spiralia</taxon>
        <taxon>Lophotrochozoa</taxon>
        <taxon>Platyhelminthes</taxon>
        <taxon>Cestoda</taxon>
        <taxon>Eucestoda</taxon>
        <taxon>Cyclophyllidea</taxon>
        <taxon>Taeniidae</taxon>
        <taxon>Hydatigera</taxon>
    </lineage>
</organism>
<feature type="compositionally biased region" description="Polar residues" evidence="1">
    <location>
        <begin position="225"/>
        <end position="240"/>
    </location>
</feature>
<dbReference type="STRING" id="6205.A0A0R3X230"/>
<accession>A0A0R3X230</accession>
<dbReference type="WBParaSite" id="TTAC_0000731901-mRNA-1">
    <property type="protein sequence ID" value="TTAC_0000731901-mRNA-1"/>
    <property type="gene ID" value="TTAC_0000731901"/>
</dbReference>
<feature type="region of interest" description="Disordered" evidence="1">
    <location>
        <begin position="164"/>
        <end position="358"/>
    </location>
</feature>
<reference evidence="4" key="1">
    <citation type="submission" date="2017-02" db="UniProtKB">
        <authorList>
            <consortium name="WormBaseParasite"/>
        </authorList>
    </citation>
    <scope>IDENTIFICATION</scope>
</reference>
<dbReference type="OrthoDB" id="6268140at2759"/>
<reference evidence="2 3" key="2">
    <citation type="submission" date="2018-11" db="EMBL/GenBank/DDBJ databases">
        <authorList>
            <consortium name="Pathogen Informatics"/>
        </authorList>
    </citation>
    <scope>NUCLEOTIDE SEQUENCE [LARGE SCALE GENOMIC DNA]</scope>
</reference>
<dbReference type="EMBL" id="UYWX01020361">
    <property type="protein sequence ID" value="VDM31665.1"/>
    <property type="molecule type" value="Genomic_DNA"/>
</dbReference>
<name>A0A0R3X230_HYDTA</name>